<dbReference type="SUPFAM" id="SSF50156">
    <property type="entry name" value="PDZ domain-like"/>
    <property type="match status" value="1"/>
</dbReference>
<dbReference type="Proteomes" id="UP000243591">
    <property type="component" value="Chromosome"/>
</dbReference>
<dbReference type="InterPro" id="IPR036034">
    <property type="entry name" value="PDZ_sf"/>
</dbReference>
<feature type="compositionally biased region" description="Basic and acidic residues" evidence="5">
    <location>
        <begin position="1"/>
        <end position="12"/>
    </location>
</feature>
<feature type="compositionally biased region" description="Polar residues" evidence="5">
    <location>
        <begin position="13"/>
        <end position="22"/>
    </location>
</feature>
<dbReference type="PRINTS" id="PR00834">
    <property type="entry name" value="PROTEASES2C"/>
</dbReference>
<evidence type="ECO:0000313" key="9">
    <source>
        <dbReference type="Proteomes" id="UP000243591"/>
    </source>
</evidence>
<keyword evidence="4" id="KW-0720">Serine protease</keyword>
<reference evidence="8 9" key="1">
    <citation type="submission" date="2017-09" db="EMBL/GenBank/DDBJ databases">
        <title>Complete Genome Sequences of Two Strains of the Meat Spoilage Bacterium Brochothrix thermosphacta Isolated from Ground Chicken.</title>
        <authorList>
            <person name="Paoli G.C."/>
            <person name="Wijey C."/>
            <person name="Chen C.-Y."/>
            <person name="Nguyen L."/>
            <person name="Yan X."/>
            <person name="Irwin P.L."/>
        </authorList>
    </citation>
    <scope>NUCLEOTIDE SEQUENCE [LARGE SCALE GENOMIC DNA]</scope>
    <source>
        <strain evidence="8 9">BI</strain>
    </source>
</reference>
<keyword evidence="6" id="KW-0472">Membrane</keyword>
<keyword evidence="6" id="KW-1133">Transmembrane helix</keyword>
<feature type="compositionally biased region" description="Polar residues" evidence="5">
    <location>
        <begin position="69"/>
        <end position="89"/>
    </location>
</feature>
<dbReference type="SMR" id="A0A1D2LMJ5"/>
<dbReference type="KEGG" id="bths:CNY62_05420"/>
<feature type="transmembrane region" description="Helical" evidence="6">
    <location>
        <begin position="42"/>
        <end position="65"/>
    </location>
</feature>
<dbReference type="InterPro" id="IPR051201">
    <property type="entry name" value="Chloro_Bact_Ser_Proteases"/>
</dbReference>
<keyword evidence="6" id="KW-0812">Transmembrane</keyword>
<name>A0A1D2LMJ5_BROTH</name>
<dbReference type="AlphaFoldDB" id="A0A1D2LMJ5"/>
<evidence type="ECO:0000256" key="3">
    <source>
        <dbReference type="ARBA" id="ARBA00022801"/>
    </source>
</evidence>
<dbReference type="SUPFAM" id="SSF50494">
    <property type="entry name" value="Trypsin-like serine proteases"/>
    <property type="match status" value="1"/>
</dbReference>
<feature type="region of interest" description="Disordered" evidence="5">
    <location>
        <begin position="127"/>
        <end position="149"/>
    </location>
</feature>
<feature type="region of interest" description="Disordered" evidence="5">
    <location>
        <begin position="1"/>
        <end position="37"/>
    </location>
</feature>
<evidence type="ECO:0000313" key="8">
    <source>
        <dbReference type="EMBL" id="ATF25883.1"/>
    </source>
</evidence>
<comment type="similarity">
    <text evidence="1">Belongs to the peptidase S1C family.</text>
</comment>
<sequence>MSEENKEHEHLTQNEQDNIKGTQTEEYKPEPPRKKKSGASHFLVGLIGVIVGALVVALLSGSLGLGSMKNDSSTPLSDDNSTKSSQTGNVKKVSVDSSSAVTDAVKKSQDAVVSVLNYQKQSNGLDDILGGSDKSEQTASTDKAVESGSGSGVIYKKEKGYAYIVTNNHVIADADSLEVILSSGKKVEAKLIGKDSWTDLAVLRIKDTDVKSVATFGDSAALKAGEIAIAIGSPLGTAYAGSVTQGIISGIDRTVPVDIDNDGKSDWETNVIQTDAAINPGNSGGALVNIEGQVIGINSMKLASAEVEGIGFAIPINDAEPIINSLEKNGKVTRPSLGVTLRDLNTISSNQLVDVLKLPKSVTDGVMIQNVSNNSAAADAGLKTYDVIVDFAGAPVKDSMSLRKALYNSKLKIGDTVDVVVYRDGKKETVKVKLTERDALSS</sequence>
<evidence type="ECO:0000256" key="5">
    <source>
        <dbReference type="SAM" id="MobiDB-lite"/>
    </source>
</evidence>
<dbReference type="GeneID" id="66537487"/>
<evidence type="ECO:0000256" key="4">
    <source>
        <dbReference type="ARBA" id="ARBA00022825"/>
    </source>
</evidence>
<evidence type="ECO:0000256" key="6">
    <source>
        <dbReference type="SAM" id="Phobius"/>
    </source>
</evidence>
<dbReference type="PANTHER" id="PTHR43343">
    <property type="entry name" value="PEPTIDASE S12"/>
    <property type="match status" value="1"/>
</dbReference>
<dbReference type="GO" id="GO:0006508">
    <property type="term" value="P:proteolysis"/>
    <property type="evidence" value="ECO:0007669"/>
    <property type="project" value="UniProtKB-KW"/>
</dbReference>
<keyword evidence="3" id="KW-0378">Hydrolase</keyword>
<dbReference type="Gene3D" id="2.40.10.10">
    <property type="entry name" value="Trypsin-like serine proteases"/>
    <property type="match status" value="2"/>
</dbReference>
<feature type="region of interest" description="Disordered" evidence="5">
    <location>
        <begin position="67"/>
        <end position="96"/>
    </location>
</feature>
<proteinExistence type="inferred from homology"/>
<feature type="compositionally biased region" description="Basic and acidic residues" evidence="5">
    <location>
        <begin position="23"/>
        <end position="32"/>
    </location>
</feature>
<dbReference type="InterPro" id="IPR009003">
    <property type="entry name" value="Peptidase_S1_PA"/>
</dbReference>
<evidence type="ECO:0000256" key="2">
    <source>
        <dbReference type="ARBA" id="ARBA00022670"/>
    </source>
</evidence>
<dbReference type="PANTHER" id="PTHR43343:SF3">
    <property type="entry name" value="PROTEASE DO-LIKE 8, CHLOROPLASTIC"/>
    <property type="match status" value="1"/>
</dbReference>
<keyword evidence="2 8" id="KW-0645">Protease</keyword>
<dbReference type="InterPro" id="IPR001940">
    <property type="entry name" value="Peptidase_S1C"/>
</dbReference>
<dbReference type="STRING" id="2756.BFR44_06440"/>
<evidence type="ECO:0000259" key="7">
    <source>
        <dbReference type="SMART" id="SM00228"/>
    </source>
</evidence>
<dbReference type="GO" id="GO:0004252">
    <property type="term" value="F:serine-type endopeptidase activity"/>
    <property type="evidence" value="ECO:0007669"/>
    <property type="project" value="InterPro"/>
</dbReference>
<organism evidence="8 9">
    <name type="scientific">Brochothrix thermosphacta</name>
    <name type="common">Microbacterium thermosphactum</name>
    <dbReference type="NCBI Taxonomy" id="2756"/>
    <lineage>
        <taxon>Bacteria</taxon>
        <taxon>Bacillati</taxon>
        <taxon>Bacillota</taxon>
        <taxon>Bacilli</taxon>
        <taxon>Bacillales</taxon>
        <taxon>Listeriaceae</taxon>
        <taxon>Brochothrix</taxon>
    </lineage>
</organism>
<dbReference type="InterPro" id="IPR043504">
    <property type="entry name" value="Peptidase_S1_PA_chymotrypsin"/>
</dbReference>
<protein>
    <submittedName>
        <fullName evidence="8">Serine protease</fullName>
    </submittedName>
</protein>
<dbReference type="EMBL" id="CP023483">
    <property type="protein sequence ID" value="ATF25883.1"/>
    <property type="molecule type" value="Genomic_DNA"/>
</dbReference>
<dbReference type="InterPro" id="IPR001478">
    <property type="entry name" value="PDZ"/>
</dbReference>
<dbReference type="Pfam" id="PF13365">
    <property type="entry name" value="Trypsin_2"/>
    <property type="match status" value="1"/>
</dbReference>
<accession>A0A1D2LMJ5</accession>
<feature type="domain" description="PDZ" evidence="7">
    <location>
        <begin position="335"/>
        <end position="425"/>
    </location>
</feature>
<dbReference type="RefSeq" id="WP_051457246.1">
    <property type="nucleotide sequence ID" value="NZ_CBCPJR010000002.1"/>
</dbReference>
<dbReference type="Pfam" id="PF13180">
    <property type="entry name" value="PDZ_2"/>
    <property type="match status" value="1"/>
</dbReference>
<dbReference type="OrthoDB" id="9758917at2"/>
<dbReference type="Gene3D" id="2.30.42.10">
    <property type="match status" value="1"/>
</dbReference>
<evidence type="ECO:0000256" key="1">
    <source>
        <dbReference type="ARBA" id="ARBA00010541"/>
    </source>
</evidence>
<keyword evidence="9" id="KW-1185">Reference proteome</keyword>
<dbReference type="SMART" id="SM00228">
    <property type="entry name" value="PDZ"/>
    <property type="match status" value="1"/>
</dbReference>
<gene>
    <name evidence="8" type="ORF">CNY62_05420</name>
</gene>